<keyword evidence="6" id="KW-1185">Reference proteome</keyword>
<dbReference type="InterPro" id="IPR036188">
    <property type="entry name" value="FAD/NAD-bd_sf"/>
</dbReference>
<sequence length="223" mass="24825">MLMLTFLALVGNTTPSGRASVVFYWCSDAKTIASGGLRIGLKGPLAEYDFIIVGAGSAGSVLASRLSEDHKTTVLVIEAGRGESLFTGVPILAPFFQQTHYTWPYLMERQPGVCLGMENQRCFWPRGRAVGGSSVINYMIYTRGLPKDWDQIAADGNYGWSYNEVLPYYTRSERATLRSLKDSRWHGRAGELFVEDVPFRYSTIPHTSLFADFENSRSSPNTK</sequence>
<dbReference type="STRING" id="151549.A0A4C1ZMU1"/>
<evidence type="ECO:0000313" key="6">
    <source>
        <dbReference type="Proteomes" id="UP000299102"/>
    </source>
</evidence>
<proteinExistence type="inferred from homology"/>
<dbReference type="PANTHER" id="PTHR11552">
    <property type="entry name" value="GLUCOSE-METHANOL-CHOLINE GMC OXIDOREDUCTASE"/>
    <property type="match status" value="1"/>
</dbReference>
<feature type="chain" id="PRO_5020028278" evidence="3">
    <location>
        <begin position="20"/>
        <end position="223"/>
    </location>
</feature>
<protein>
    <submittedName>
        <fullName evidence="5">Glucose dehydrogenase</fullName>
    </submittedName>
</protein>
<accession>A0A4C1ZMU1</accession>
<comment type="caution">
    <text evidence="5">The sequence shown here is derived from an EMBL/GenBank/DDBJ whole genome shotgun (WGS) entry which is preliminary data.</text>
</comment>
<feature type="domain" description="Glucose-methanol-choline oxidoreductase N-terminal" evidence="4">
    <location>
        <begin position="127"/>
        <end position="150"/>
    </location>
</feature>
<dbReference type="PROSITE" id="PS00623">
    <property type="entry name" value="GMC_OXRED_1"/>
    <property type="match status" value="1"/>
</dbReference>
<dbReference type="Gene3D" id="3.30.560.10">
    <property type="entry name" value="Glucose Oxidase, domain 3"/>
    <property type="match status" value="1"/>
</dbReference>
<feature type="signal peptide" evidence="3">
    <location>
        <begin position="1"/>
        <end position="19"/>
    </location>
</feature>
<dbReference type="InterPro" id="IPR000172">
    <property type="entry name" value="GMC_OxRdtase_N"/>
</dbReference>
<reference evidence="5 6" key="1">
    <citation type="journal article" date="2019" name="Commun. Biol.">
        <title>The bagworm genome reveals a unique fibroin gene that provides high tensile strength.</title>
        <authorList>
            <person name="Kono N."/>
            <person name="Nakamura H."/>
            <person name="Ohtoshi R."/>
            <person name="Tomita M."/>
            <person name="Numata K."/>
            <person name="Arakawa K."/>
        </authorList>
    </citation>
    <scope>NUCLEOTIDE SEQUENCE [LARGE SCALE GENOMIC DNA]</scope>
</reference>
<evidence type="ECO:0000256" key="3">
    <source>
        <dbReference type="SAM" id="SignalP"/>
    </source>
</evidence>
<name>A0A4C1ZMU1_EUMVA</name>
<keyword evidence="2" id="KW-0285">Flavoprotein</keyword>
<evidence type="ECO:0000259" key="4">
    <source>
        <dbReference type="PROSITE" id="PS00623"/>
    </source>
</evidence>
<dbReference type="GO" id="GO:0050660">
    <property type="term" value="F:flavin adenine dinucleotide binding"/>
    <property type="evidence" value="ECO:0007669"/>
    <property type="project" value="InterPro"/>
</dbReference>
<comment type="similarity">
    <text evidence="1 2">Belongs to the GMC oxidoreductase family.</text>
</comment>
<dbReference type="PANTHER" id="PTHR11552:SF208">
    <property type="entry name" value="RE36204P-RELATED"/>
    <property type="match status" value="1"/>
</dbReference>
<dbReference type="Pfam" id="PF00732">
    <property type="entry name" value="GMC_oxred_N"/>
    <property type="match status" value="1"/>
</dbReference>
<evidence type="ECO:0000256" key="2">
    <source>
        <dbReference type="RuleBase" id="RU003968"/>
    </source>
</evidence>
<dbReference type="Proteomes" id="UP000299102">
    <property type="component" value="Unassembled WGS sequence"/>
</dbReference>
<evidence type="ECO:0000313" key="5">
    <source>
        <dbReference type="EMBL" id="GBP87845.1"/>
    </source>
</evidence>
<organism evidence="5 6">
    <name type="scientific">Eumeta variegata</name>
    <name type="common">Bagworm moth</name>
    <name type="synonym">Eumeta japonica</name>
    <dbReference type="NCBI Taxonomy" id="151549"/>
    <lineage>
        <taxon>Eukaryota</taxon>
        <taxon>Metazoa</taxon>
        <taxon>Ecdysozoa</taxon>
        <taxon>Arthropoda</taxon>
        <taxon>Hexapoda</taxon>
        <taxon>Insecta</taxon>
        <taxon>Pterygota</taxon>
        <taxon>Neoptera</taxon>
        <taxon>Endopterygota</taxon>
        <taxon>Lepidoptera</taxon>
        <taxon>Glossata</taxon>
        <taxon>Ditrysia</taxon>
        <taxon>Tineoidea</taxon>
        <taxon>Psychidae</taxon>
        <taxon>Oiketicinae</taxon>
        <taxon>Eumeta</taxon>
    </lineage>
</organism>
<dbReference type="EMBL" id="BGZK01001890">
    <property type="protein sequence ID" value="GBP87845.1"/>
    <property type="molecule type" value="Genomic_DNA"/>
</dbReference>
<dbReference type="InterPro" id="IPR012132">
    <property type="entry name" value="GMC_OxRdtase"/>
</dbReference>
<evidence type="ECO:0000256" key="1">
    <source>
        <dbReference type="ARBA" id="ARBA00010790"/>
    </source>
</evidence>
<dbReference type="OrthoDB" id="269227at2759"/>
<keyword evidence="3" id="KW-0732">Signal</keyword>
<dbReference type="AlphaFoldDB" id="A0A4C1ZMU1"/>
<gene>
    <name evidence="5" type="primary">Gld</name>
    <name evidence="5" type="ORF">EVAR_64420_1</name>
</gene>
<dbReference type="GO" id="GO:0016614">
    <property type="term" value="F:oxidoreductase activity, acting on CH-OH group of donors"/>
    <property type="evidence" value="ECO:0007669"/>
    <property type="project" value="InterPro"/>
</dbReference>
<dbReference type="Gene3D" id="3.50.50.60">
    <property type="entry name" value="FAD/NAD(P)-binding domain"/>
    <property type="match status" value="1"/>
</dbReference>
<dbReference type="SUPFAM" id="SSF51905">
    <property type="entry name" value="FAD/NAD(P)-binding domain"/>
    <property type="match status" value="1"/>
</dbReference>
<keyword evidence="2" id="KW-0274">FAD</keyword>